<dbReference type="PROSITE" id="PS51007">
    <property type="entry name" value="CYTC"/>
    <property type="match status" value="1"/>
</dbReference>
<dbReference type="InterPro" id="IPR036909">
    <property type="entry name" value="Cyt_c-like_dom_sf"/>
</dbReference>
<evidence type="ECO:0000256" key="8">
    <source>
        <dbReference type="SAM" id="SignalP"/>
    </source>
</evidence>
<evidence type="ECO:0000256" key="7">
    <source>
        <dbReference type="SAM" id="MobiDB-lite"/>
    </source>
</evidence>
<evidence type="ECO:0000313" key="11">
    <source>
        <dbReference type="Proteomes" id="UP000317199"/>
    </source>
</evidence>
<keyword evidence="2 6" id="KW-0349">Heme</keyword>
<evidence type="ECO:0000256" key="5">
    <source>
        <dbReference type="ARBA" id="ARBA00023004"/>
    </source>
</evidence>
<evidence type="ECO:0000313" key="10">
    <source>
        <dbReference type="EMBL" id="QDH70106.1"/>
    </source>
</evidence>
<accession>A0A514BRU6</accession>
<dbReference type="Pfam" id="PF00034">
    <property type="entry name" value="Cytochrom_C"/>
    <property type="match status" value="1"/>
</dbReference>
<dbReference type="Gene3D" id="1.10.760.10">
    <property type="entry name" value="Cytochrome c-like domain"/>
    <property type="match status" value="1"/>
</dbReference>
<dbReference type="GO" id="GO:0046872">
    <property type="term" value="F:metal ion binding"/>
    <property type="evidence" value="ECO:0007669"/>
    <property type="project" value="UniProtKB-KW"/>
</dbReference>
<evidence type="ECO:0000256" key="3">
    <source>
        <dbReference type="ARBA" id="ARBA00022723"/>
    </source>
</evidence>
<dbReference type="InterPro" id="IPR050597">
    <property type="entry name" value="Cytochrome_c_Oxidase_Subunit"/>
</dbReference>
<evidence type="ECO:0000256" key="4">
    <source>
        <dbReference type="ARBA" id="ARBA00022982"/>
    </source>
</evidence>
<dbReference type="InterPro" id="IPR009056">
    <property type="entry name" value="Cyt_c-like_dom"/>
</dbReference>
<dbReference type="GO" id="GO:0020037">
    <property type="term" value="F:heme binding"/>
    <property type="evidence" value="ECO:0007669"/>
    <property type="project" value="InterPro"/>
</dbReference>
<dbReference type="PANTHER" id="PTHR33751">
    <property type="entry name" value="CBB3-TYPE CYTOCHROME C OXIDASE SUBUNIT FIXP"/>
    <property type="match status" value="1"/>
</dbReference>
<dbReference type="SUPFAM" id="SSF46626">
    <property type="entry name" value="Cytochrome c"/>
    <property type="match status" value="1"/>
</dbReference>
<keyword evidence="5 6" id="KW-0408">Iron</keyword>
<keyword evidence="8" id="KW-0732">Signal</keyword>
<gene>
    <name evidence="10" type="ORF">FKV23_08365</name>
</gene>
<reference evidence="10 11" key="1">
    <citation type="submission" date="2019-06" db="EMBL/GenBank/DDBJ databases">
        <title>Lysobacter alkalisoli sp. nov. isolated from saline-alkali soil.</title>
        <authorList>
            <person name="Sun J.-Q."/>
            <person name="Xu L."/>
        </authorList>
    </citation>
    <scope>NUCLEOTIDE SEQUENCE [LARGE SCALE GENOMIC DNA]</scope>
    <source>
        <strain evidence="10 11">SJ-36</strain>
    </source>
</reference>
<keyword evidence="11" id="KW-1185">Reference proteome</keyword>
<evidence type="ECO:0000259" key="9">
    <source>
        <dbReference type="PROSITE" id="PS51007"/>
    </source>
</evidence>
<name>A0A514BRU6_9GAMM</name>
<feature type="chain" id="PRO_5021846909" evidence="8">
    <location>
        <begin position="31"/>
        <end position="148"/>
    </location>
</feature>
<dbReference type="EMBL" id="CP041242">
    <property type="protein sequence ID" value="QDH70106.1"/>
    <property type="molecule type" value="Genomic_DNA"/>
</dbReference>
<dbReference type="Proteomes" id="UP000317199">
    <property type="component" value="Chromosome"/>
</dbReference>
<dbReference type="AlphaFoldDB" id="A0A514BRU6"/>
<evidence type="ECO:0000256" key="2">
    <source>
        <dbReference type="ARBA" id="ARBA00022617"/>
    </source>
</evidence>
<dbReference type="RefSeq" id="WP_141623442.1">
    <property type="nucleotide sequence ID" value="NZ_CP041242.1"/>
</dbReference>
<sequence length="148" mass="15207">MTNKTNTVKISAAALLAVIIVAACSGGEEAGHTAGGANAAPVSSSAGLPSGRIGPGEELAAVKGEATGQSCIDCHGSEGNAPIDDTYPKLGGQYADYLGHALQQYRSGERDHALMSNQAKGLTDQQIADLSAYFASRESQLRDLHKVH</sequence>
<dbReference type="KEGG" id="lyj:FKV23_08365"/>
<proteinExistence type="predicted"/>
<dbReference type="OrthoDB" id="9796421at2"/>
<evidence type="ECO:0000256" key="1">
    <source>
        <dbReference type="ARBA" id="ARBA00022448"/>
    </source>
</evidence>
<feature type="region of interest" description="Disordered" evidence="7">
    <location>
        <begin position="32"/>
        <end position="56"/>
    </location>
</feature>
<feature type="signal peptide" evidence="8">
    <location>
        <begin position="1"/>
        <end position="30"/>
    </location>
</feature>
<dbReference type="GO" id="GO:0009055">
    <property type="term" value="F:electron transfer activity"/>
    <property type="evidence" value="ECO:0007669"/>
    <property type="project" value="InterPro"/>
</dbReference>
<evidence type="ECO:0000256" key="6">
    <source>
        <dbReference type="PROSITE-ProRule" id="PRU00433"/>
    </source>
</evidence>
<dbReference type="PROSITE" id="PS51257">
    <property type="entry name" value="PROKAR_LIPOPROTEIN"/>
    <property type="match status" value="1"/>
</dbReference>
<feature type="domain" description="Cytochrome c" evidence="9">
    <location>
        <begin position="51"/>
        <end position="138"/>
    </location>
</feature>
<organism evidence="10 11">
    <name type="scientific">Marilutibacter alkalisoli</name>
    <dbReference type="NCBI Taxonomy" id="2591633"/>
    <lineage>
        <taxon>Bacteria</taxon>
        <taxon>Pseudomonadati</taxon>
        <taxon>Pseudomonadota</taxon>
        <taxon>Gammaproteobacteria</taxon>
        <taxon>Lysobacterales</taxon>
        <taxon>Lysobacteraceae</taxon>
        <taxon>Marilutibacter</taxon>
    </lineage>
</organism>
<protein>
    <submittedName>
        <fullName evidence="10">Cytochrome c</fullName>
    </submittedName>
</protein>
<keyword evidence="1" id="KW-0813">Transport</keyword>
<dbReference type="PANTHER" id="PTHR33751:SF9">
    <property type="entry name" value="CYTOCHROME C4"/>
    <property type="match status" value="1"/>
</dbReference>
<keyword evidence="4" id="KW-0249">Electron transport</keyword>
<keyword evidence="3 6" id="KW-0479">Metal-binding</keyword>